<evidence type="ECO:0000256" key="7">
    <source>
        <dbReference type="SAM" id="MobiDB-lite"/>
    </source>
</evidence>
<evidence type="ECO:0000256" key="6">
    <source>
        <dbReference type="RuleBase" id="RU003355"/>
    </source>
</evidence>
<evidence type="ECO:0000256" key="8">
    <source>
        <dbReference type="SAM" id="SignalP"/>
    </source>
</evidence>
<protein>
    <submittedName>
        <fullName evidence="10">S8 family serine peptidase</fullName>
    </submittedName>
</protein>
<dbReference type="InterPro" id="IPR023827">
    <property type="entry name" value="Peptidase_S8_Asp-AS"/>
</dbReference>
<proteinExistence type="inferred from homology"/>
<evidence type="ECO:0000256" key="5">
    <source>
        <dbReference type="PROSITE-ProRule" id="PRU01240"/>
    </source>
</evidence>
<feature type="compositionally biased region" description="Pro residues" evidence="7">
    <location>
        <begin position="459"/>
        <end position="491"/>
    </location>
</feature>
<feature type="compositionally biased region" description="Low complexity" evidence="7">
    <location>
        <begin position="420"/>
        <end position="458"/>
    </location>
</feature>
<keyword evidence="2 5" id="KW-0645">Protease</keyword>
<evidence type="ECO:0000256" key="3">
    <source>
        <dbReference type="ARBA" id="ARBA00022801"/>
    </source>
</evidence>
<feature type="chain" id="PRO_5045329196" evidence="8">
    <location>
        <begin position="22"/>
        <end position="667"/>
    </location>
</feature>
<keyword evidence="4 5" id="KW-0720">Serine protease</keyword>
<dbReference type="Pfam" id="PF00082">
    <property type="entry name" value="Peptidase_S8"/>
    <property type="match status" value="1"/>
</dbReference>
<evidence type="ECO:0000259" key="9">
    <source>
        <dbReference type="Pfam" id="PF00082"/>
    </source>
</evidence>
<organism evidence="10 11">
    <name type="scientific">Actinoplanes sandaracinus</name>
    <dbReference type="NCBI Taxonomy" id="3045177"/>
    <lineage>
        <taxon>Bacteria</taxon>
        <taxon>Bacillati</taxon>
        <taxon>Actinomycetota</taxon>
        <taxon>Actinomycetes</taxon>
        <taxon>Micromonosporales</taxon>
        <taxon>Micromonosporaceae</taxon>
        <taxon>Actinoplanes</taxon>
    </lineage>
</organism>
<dbReference type="PROSITE" id="PS00138">
    <property type="entry name" value="SUBTILASE_SER"/>
    <property type="match status" value="1"/>
</dbReference>
<sequence>MRRYAVGALATGVLAAVAAFALPSGTTSWQPVTYGLTEDPQRLVPQIVSAEQPARVLSTARDAAGRPVVTVRQATDRAGAIAAVTAGQQAQGAIGVELDAPVSALGVPAGTDVFRSRQWSLTTMNVPPAWQASTGTGITVAVIDSGVDAAHPDLAGQILPGIDLVADVEGVSTDPNGHGTHVAGIIAAVTGNGAGVTAVAPHAKILPIRALDAHGAGYMSDTATGIVYAADHGAHVINMSLGGAQPSAAVSNAISYARSKGVVVVAAAGNSRADGSPTSYPAADEGVIAVASSTSGDEYSSFSNRGDYIDVTAPGSDIISTYPTATGNAYVSMSGTSMAAPHVAALAALLKGHRPALTPGQVQQAMQTSAVDLGTAGKDSDYGYGRVDAAAALAAILPATTGPTRSPSTGTVVPGAPRETVPASSSPLPTTAAPSPSPTTVPATSTPPAAPPSTTATPTPAPTTPAQTPSPPPSTSPTLAPPAPPSPVPTAPTPALVKPVITANVKAQTVGYGTKVRVTFTVKAHGKAWARKAVHVCDPAGCKTRTTSSSGTVISDPYPVKGRYAVYLKVPATTTTTAVTSAASTFTASAAVNATRHSKTAIRVQITGAAGQTVRIQRLSGKTWVTVKTYRAAASATVSRLTARKTYRVVVTATDTIGAATSRTVRL</sequence>
<dbReference type="SUPFAM" id="SSF52743">
    <property type="entry name" value="Subtilisin-like"/>
    <property type="match status" value="1"/>
</dbReference>
<dbReference type="PROSITE" id="PS00136">
    <property type="entry name" value="SUBTILASE_ASP"/>
    <property type="match status" value="1"/>
</dbReference>
<dbReference type="InterPro" id="IPR023828">
    <property type="entry name" value="Peptidase_S8_Ser-AS"/>
</dbReference>
<accession>A0ABT6WYF8</accession>
<evidence type="ECO:0000313" key="10">
    <source>
        <dbReference type="EMBL" id="MDI6104785.1"/>
    </source>
</evidence>
<evidence type="ECO:0000256" key="1">
    <source>
        <dbReference type="ARBA" id="ARBA00011073"/>
    </source>
</evidence>
<comment type="similarity">
    <text evidence="1 5 6">Belongs to the peptidase S8 family.</text>
</comment>
<dbReference type="PRINTS" id="PR00723">
    <property type="entry name" value="SUBTILISIN"/>
</dbReference>
<feature type="signal peptide" evidence="8">
    <location>
        <begin position="1"/>
        <end position="21"/>
    </location>
</feature>
<reference evidence="10 11" key="1">
    <citation type="submission" date="2023-05" db="EMBL/GenBank/DDBJ databases">
        <title>Actinoplanes sp. NEAU-A12 genome sequencing.</title>
        <authorList>
            <person name="Wang Z.-S."/>
        </authorList>
    </citation>
    <scope>NUCLEOTIDE SEQUENCE [LARGE SCALE GENOMIC DNA]</scope>
    <source>
        <strain evidence="10 11">NEAU-A12</strain>
    </source>
</reference>
<dbReference type="PANTHER" id="PTHR43806:SF11">
    <property type="entry name" value="CEREVISIN-RELATED"/>
    <property type="match status" value="1"/>
</dbReference>
<dbReference type="Gene3D" id="3.40.50.200">
    <property type="entry name" value="Peptidase S8/S53 domain"/>
    <property type="match status" value="1"/>
</dbReference>
<feature type="active site" description="Charge relay system" evidence="5">
    <location>
        <position position="178"/>
    </location>
</feature>
<feature type="domain" description="Peptidase S8/S53" evidence="9">
    <location>
        <begin position="135"/>
        <end position="385"/>
    </location>
</feature>
<name>A0ABT6WYF8_9ACTN</name>
<comment type="caution">
    <text evidence="10">The sequence shown here is derived from an EMBL/GenBank/DDBJ whole genome shotgun (WGS) entry which is preliminary data.</text>
</comment>
<feature type="active site" description="Charge relay system" evidence="5">
    <location>
        <position position="144"/>
    </location>
</feature>
<evidence type="ECO:0000313" key="11">
    <source>
        <dbReference type="Proteomes" id="UP001241758"/>
    </source>
</evidence>
<dbReference type="InterPro" id="IPR036852">
    <property type="entry name" value="Peptidase_S8/S53_dom_sf"/>
</dbReference>
<dbReference type="InterPro" id="IPR022398">
    <property type="entry name" value="Peptidase_S8_His-AS"/>
</dbReference>
<dbReference type="Proteomes" id="UP001241758">
    <property type="component" value="Unassembled WGS sequence"/>
</dbReference>
<dbReference type="PROSITE" id="PS00137">
    <property type="entry name" value="SUBTILASE_HIS"/>
    <property type="match status" value="1"/>
</dbReference>
<dbReference type="InterPro" id="IPR050131">
    <property type="entry name" value="Peptidase_S8_subtilisin-like"/>
</dbReference>
<feature type="compositionally biased region" description="Low complexity" evidence="7">
    <location>
        <begin position="400"/>
        <end position="411"/>
    </location>
</feature>
<keyword evidence="8" id="KW-0732">Signal</keyword>
<keyword evidence="11" id="KW-1185">Reference proteome</keyword>
<evidence type="ECO:0000256" key="2">
    <source>
        <dbReference type="ARBA" id="ARBA00022670"/>
    </source>
</evidence>
<dbReference type="InterPro" id="IPR000209">
    <property type="entry name" value="Peptidase_S8/S53_dom"/>
</dbReference>
<dbReference type="PROSITE" id="PS51892">
    <property type="entry name" value="SUBTILASE"/>
    <property type="match status" value="1"/>
</dbReference>
<dbReference type="PANTHER" id="PTHR43806">
    <property type="entry name" value="PEPTIDASE S8"/>
    <property type="match status" value="1"/>
</dbReference>
<feature type="region of interest" description="Disordered" evidence="7">
    <location>
        <begin position="400"/>
        <end position="491"/>
    </location>
</feature>
<dbReference type="RefSeq" id="WP_282766206.1">
    <property type="nucleotide sequence ID" value="NZ_JASCTH010000037.1"/>
</dbReference>
<keyword evidence="3 5" id="KW-0378">Hydrolase</keyword>
<gene>
    <name evidence="10" type="ORF">QLQ12_39960</name>
</gene>
<dbReference type="InterPro" id="IPR015500">
    <property type="entry name" value="Peptidase_S8_subtilisin-rel"/>
</dbReference>
<feature type="active site" description="Charge relay system" evidence="5">
    <location>
        <position position="337"/>
    </location>
</feature>
<dbReference type="EMBL" id="JASCTH010000037">
    <property type="protein sequence ID" value="MDI6104785.1"/>
    <property type="molecule type" value="Genomic_DNA"/>
</dbReference>
<evidence type="ECO:0000256" key="4">
    <source>
        <dbReference type="ARBA" id="ARBA00022825"/>
    </source>
</evidence>